<evidence type="ECO:0000313" key="2">
    <source>
        <dbReference type="Proteomes" id="UP000249748"/>
    </source>
</evidence>
<dbReference type="EMBL" id="KZ824559">
    <property type="protein sequence ID" value="RAK86414.1"/>
    <property type="molecule type" value="Genomic_DNA"/>
</dbReference>
<sequence length="329" mass="36504">MSIFLITTLLSTTVQALTTFDTNCTIPSDQVNYVSSPNTRGTLTILWACLFTILSCTWTVQNLDKYTTQAVWFVVTVLAPEVLLGKYWLDNKKADEELSDLQKYAQEDGVEWTKTHSLFANMGGFAIRINLAQRRPEALVSPEPENKAENGTNCEEEHPNSRPASGSEERRSPANHATDEESGVSSLRQEKYTYFLSAPKILSLRAGGGLSRMPDITKEKLPDRSKADGLMRLITVVQIMWMCIQVITRAVRGLTVSQLEISVTAFASCAVVMYWLSWDKPKGVMVPITIVQYGDEGRALSLIMDKAGGSGCMNYLASRYARYLGSTSI</sequence>
<proteinExistence type="predicted"/>
<dbReference type="Proteomes" id="UP000249748">
    <property type="component" value="Unassembled WGS sequence"/>
</dbReference>
<accession>A0ACD1I7U0</accession>
<keyword evidence="2" id="KW-1185">Reference proteome</keyword>
<organism evidence="1 2">
    <name type="scientific">Aspergillus costaricaensis CBS 115574</name>
    <dbReference type="NCBI Taxonomy" id="1448317"/>
    <lineage>
        <taxon>Eukaryota</taxon>
        <taxon>Fungi</taxon>
        <taxon>Dikarya</taxon>
        <taxon>Ascomycota</taxon>
        <taxon>Pezizomycotina</taxon>
        <taxon>Eurotiomycetes</taxon>
        <taxon>Eurotiomycetidae</taxon>
        <taxon>Eurotiales</taxon>
        <taxon>Aspergillaceae</taxon>
        <taxon>Aspergillus</taxon>
        <taxon>Aspergillus subgen. Circumdati</taxon>
    </lineage>
</organism>
<reference evidence="1" key="1">
    <citation type="submission" date="2018-02" db="EMBL/GenBank/DDBJ databases">
        <title>The genomes of Aspergillus section Nigri reveals drivers in fungal speciation.</title>
        <authorList>
            <consortium name="DOE Joint Genome Institute"/>
            <person name="Vesth T.C."/>
            <person name="Nybo J."/>
            <person name="Theobald S."/>
            <person name="Brandl J."/>
            <person name="Frisvad J.C."/>
            <person name="Nielsen K.F."/>
            <person name="Lyhne E.K."/>
            <person name="Kogle M.E."/>
            <person name="Kuo A."/>
            <person name="Riley R."/>
            <person name="Clum A."/>
            <person name="Nolan M."/>
            <person name="Lipzen A."/>
            <person name="Salamov A."/>
            <person name="Henrissat B."/>
            <person name="Wiebenga A."/>
            <person name="De vries R.P."/>
            <person name="Grigoriev I.V."/>
            <person name="Mortensen U.H."/>
            <person name="Andersen M.R."/>
            <person name="Baker S.E."/>
        </authorList>
    </citation>
    <scope>NUCLEOTIDE SEQUENCE</scope>
    <source>
        <strain evidence="1">CBS 115574</strain>
    </source>
</reference>
<protein>
    <submittedName>
        <fullName evidence="1">Uncharacterized protein</fullName>
    </submittedName>
</protein>
<evidence type="ECO:0000313" key="1">
    <source>
        <dbReference type="EMBL" id="RAK86414.1"/>
    </source>
</evidence>
<gene>
    <name evidence="1" type="ORF">BO79DRAFT_219755</name>
</gene>
<name>A0ACD1I7U0_9EURO</name>